<evidence type="ECO:0000313" key="1">
    <source>
        <dbReference type="EMBL" id="HIS31145.1"/>
    </source>
</evidence>
<comment type="caution">
    <text evidence="1">The sequence shown here is derived from an EMBL/GenBank/DDBJ whole genome shotgun (WGS) entry which is preliminary data.</text>
</comment>
<accession>A0A9D1JJI9</accession>
<organism evidence="1 2">
    <name type="scientific">Candidatus Limivivens intestinipullorum</name>
    <dbReference type="NCBI Taxonomy" id="2840858"/>
    <lineage>
        <taxon>Bacteria</taxon>
        <taxon>Bacillati</taxon>
        <taxon>Bacillota</taxon>
        <taxon>Clostridia</taxon>
        <taxon>Lachnospirales</taxon>
        <taxon>Lachnospiraceae</taxon>
        <taxon>Lachnospiraceae incertae sedis</taxon>
        <taxon>Candidatus Limivivens</taxon>
    </lineage>
</organism>
<proteinExistence type="predicted"/>
<reference evidence="1" key="1">
    <citation type="submission" date="2020-10" db="EMBL/GenBank/DDBJ databases">
        <authorList>
            <person name="Gilroy R."/>
        </authorList>
    </citation>
    <scope>NUCLEOTIDE SEQUENCE</scope>
    <source>
        <strain evidence="1">CHK190-19873</strain>
    </source>
</reference>
<evidence type="ECO:0000313" key="2">
    <source>
        <dbReference type="Proteomes" id="UP000823935"/>
    </source>
</evidence>
<reference evidence="1" key="2">
    <citation type="journal article" date="2021" name="PeerJ">
        <title>Extensive microbial diversity within the chicken gut microbiome revealed by metagenomics and culture.</title>
        <authorList>
            <person name="Gilroy R."/>
            <person name="Ravi A."/>
            <person name="Getino M."/>
            <person name="Pursley I."/>
            <person name="Horton D.L."/>
            <person name="Alikhan N.F."/>
            <person name="Baker D."/>
            <person name="Gharbi K."/>
            <person name="Hall N."/>
            <person name="Watson M."/>
            <person name="Adriaenssens E.M."/>
            <person name="Foster-Nyarko E."/>
            <person name="Jarju S."/>
            <person name="Secka A."/>
            <person name="Antonio M."/>
            <person name="Oren A."/>
            <person name="Chaudhuri R.R."/>
            <person name="La Ragione R."/>
            <person name="Hildebrand F."/>
            <person name="Pallen M.J."/>
        </authorList>
    </citation>
    <scope>NUCLEOTIDE SEQUENCE</scope>
    <source>
        <strain evidence="1">CHK190-19873</strain>
    </source>
</reference>
<name>A0A9D1JJI9_9FIRM</name>
<dbReference type="EMBL" id="DVIQ01000030">
    <property type="protein sequence ID" value="HIS31145.1"/>
    <property type="molecule type" value="Genomic_DNA"/>
</dbReference>
<protein>
    <submittedName>
        <fullName evidence="1">Uncharacterized protein</fullName>
    </submittedName>
</protein>
<gene>
    <name evidence="1" type="ORF">IAB44_06320</name>
</gene>
<dbReference type="Proteomes" id="UP000823935">
    <property type="component" value="Unassembled WGS sequence"/>
</dbReference>
<sequence>MNTEIIDKVIDSMGQYIIDTVENGGILEDCVVNNYANLIDARLKCNIMQDATEMVQKIAREYGL</sequence>
<dbReference type="AlphaFoldDB" id="A0A9D1JJI9"/>